<sequence length="414" mass="46659">MSDKLQCPYDPLHQIAANSFGKHLLKCERQHPDMKLARCPLNSFHRFPPEKLKEHLKVCPSRAEVESYKYAVGTTASALLQANDSKPLEVILNTSSTAAAGSLAEDNEVWDDFSYKAYDPVEHCKQRQQADPTFIIPAACKLVGGGGTKTQPSAEAVTGPLIKQEPAPFSEGAPVPYELTPKQETYPPVDRKPYETGRRTEQKMSRSDVAHSSKNYKPYGRTDRTRYDSGNDGGTRRSYDRSYQTSHRDKHSGRGYDERPGSKPYEGRAKSSREDSYEYFHKRDSHSRVKGETHPTPGNTGNLQQLVHKPAVKMSLGPFFRSPFTDLTASMVNFQQYDKCGELEMASIDCLEAYGTVRGAKKCADLLADFQECAFMTKQIARFRAMRMERHRQGFNGERKDDGYYAPPPRVDAY</sequence>
<evidence type="ECO:0000256" key="3">
    <source>
        <dbReference type="ARBA" id="ARBA00004637"/>
    </source>
</evidence>
<dbReference type="SUPFAM" id="SSF57667">
    <property type="entry name" value="beta-beta-alpha zinc fingers"/>
    <property type="match status" value="1"/>
</dbReference>
<keyword evidence="6" id="KW-0679">Respiratory chain</keyword>
<keyword evidence="14" id="KW-1015">Disulfide bond</keyword>
<comment type="similarity">
    <text evidence="4">Belongs to the complex I NDUFS5 subunit family.</text>
</comment>
<dbReference type="EnsemblMetazoa" id="AALB001568-RA">
    <property type="protein sequence ID" value="AALB001568-PA"/>
    <property type="gene ID" value="AALB001568"/>
</dbReference>
<keyword evidence="8" id="KW-0863">Zinc-finger</keyword>
<dbReference type="VEuPathDB" id="VectorBase:AALB20_028833"/>
<evidence type="ECO:0000256" key="15">
    <source>
        <dbReference type="SAM" id="MobiDB-lite"/>
    </source>
</evidence>
<feature type="domain" description="CHHC U11-48K-type" evidence="16">
    <location>
        <begin position="36"/>
        <end position="63"/>
    </location>
</feature>
<reference evidence="17 18" key="1">
    <citation type="journal article" date="2017" name="G3 (Bethesda)">
        <title>The Physical Genome Mapping of Anopheles albimanus Corrected Scaffold Misassemblies and Identified Interarm Rearrangements in Genus Anopheles.</title>
        <authorList>
            <person name="Artemov G.N."/>
            <person name="Peery A.N."/>
            <person name="Jiang X."/>
            <person name="Tu Z."/>
            <person name="Stegniy V.N."/>
            <person name="Sharakhova M.V."/>
            <person name="Sharakhov I.V."/>
        </authorList>
    </citation>
    <scope>NUCLEOTIDE SEQUENCE [LARGE SCALE GENOMIC DNA]</scope>
    <source>
        <strain evidence="17 18">ALBI9_A</strain>
    </source>
</reference>
<evidence type="ECO:0000256" key="1">
    <source>
        <dbReference type="ARBA" id="ARBA00003195"/>
    </source>
</evidence>
<evidence type="ECO:0000313" key="18">
    <source>
        <dbReference type="Proteomes" id="UP000069272"/>
    </source>
</evidence>
<feature type="domain" description="CHHC U11-48K-type" evidence="16">
    <location>
        <begin position="4"/>
        <end position="31"/>
    </location>
</feature>
<keyword evidence="9" id="KW-0999">Mitochondrion inner membrane</keyword>
<dbReference type="Pfam" id="PF05253">
    <property type="entry name" value="zf-U11-48K"/>
    <property type="match status" value="2"/>
</dbReference>
<keyword evidence="5" id="KW-0813">Transport</keyword>
<dbReference type="GO" id="GO:0005758">
    <property type="term" value="C:mitochondrial intermembrane space"/>
    <property type="evidence" value="ECO:0007669"/>
    <property type="project" value="UniProtKB-SubCell"/>
</dbReference>
<dbReference type="PANTHER" id="PTHR21268">
    <property type="entry name" value="NADH DEHYDROGENASE [UBIQUINONE] IRON-SULFUR PROTEIN 5"/>
    <property type="match status" value="1"/>
</dbReference>
<evidence type="ECO:0000256" key="12">
    <source>
        <dbReference type="ARBA" id="ARBA00023128"/>
    </source>
</evidence>
<dbReference type="PANTHER" id="PTHR21268:SF2">
    <property type="entry name" value="NADH DEHYDROGENASE [UBIQUINONE] IRON-SULFUR PROTEIN 5"/>
    <property type="match status" value="1"/>
</dbReference>
<feature type="region of interest" description="Disordered" evidence="15">
    <location>
        <begin position="146"/>
        <end position="303"/>
    </location>
</feature>
<evidence type="ECO:0000256" key="13">
    <source>
        <dbReference type="ARBA" id="ARBA00023136"/>
    </source>
</evidence>
<dbReference type="AlphaFoldDB" id="A0A182F526"/>
<evidence type="ECO:0000256" key="14">
    <source>
        <dbReference type="ARBA" id="ARBA00023157"/>
    </source>
</evidence>
<dbReference type="InterPro" id="IPR036236">
    <property type="entry name" value="Znf_C2H2_sf"/>
</dbReference>
<dbReference type="InterPro" id="IPR022776">
    <property type="entry name" value="TRM13/UPF0224_CHHC_Znf_dom"/>
</dbReference>
<dbReference type="STRING" id="7167.A0A182F526"/>
<dbReference type="PROSITE" id="PS51800">
    <property type="entry name" value="ZF_CHHC_U11_48K"/>
    <property type="match status" value="2"/>
</dbReference>
<evidence type="ECO:0000256" key="9">
    <source>
        <dbReference type="ARBA" id="ARBA00022792"/>
    </source>
</evidence>
<evidence type="ECO:0000256" key="8">
    <source>
        <dbReference type="ARBA" id="ARBA00022771"/>
    </source>
</evidence>
<dbReference type="Proteomes" id="UP000069272">
    <property type="component" value="Chromosome 2L"/>
</dbReference>
<evidence type="ECO:0000256" key="2">
    <source>
        <dbReference type="ARBA" id="ARBA00004569"/>
    </source>
</evidence>
<keyword evidence="10" id="KW-0862">Zinc</keyword>
<evidence type="ECO:0000256" key="6">
    <source>
        <dbReference type="ARBA" id="ARBA00022660"/>
    </source>
</evidence>
<keyword evidence="18" id="KW-1185">Reference proteome</keyword>
<dbReference type="GO" id="GO:0008270">
    <property type="term" value="F:zinc ion binding"/>
    <property type="evidence" value="ECO:0007669"/>
    <property type="project" value="UniProtKB-KW"/>
</dbReference>
<dbReference type="InterPro" id="IPR019342">
    <property type="entry name" value="NADH_UbQ_OxRdtase_FeS-su5"/>
</dbReference>
<proteinExistence type="inferred from homology"/>
<protein>
    <recommendedName>
        <fullName evidence="16">CHHC U11-48K-type domain-containing protein</fullName>
    </recommendedName>
</protein>
<feature type="compositionally biased region" description="Basic and acidic residues" evidence="15">
    <location>
        <begin position="189"/>
        <end position="211"/>
    </location>
</feature>
<evidence type="ECO:0000259" key="16">
    <source>
        <dbReference type="PROSITE" id="PS51800"/>
    </source>
</evidence>
<comment type="subcellular location">
    <subcellularLocation>
        <location evidence="3">Mitochondrion inner membrane</location>
        <topology evidence="3">Peripheral membrane protein</topology>
    </subcellularLocation>
    <subcellularLocation>
        <location evidence="2">Mitochondrion intermembrane space</location>
    </subcellularLocation>
</comment>
<feature type="compositionally biased region" description="Basic and acidic residues" evidence="15">
    <location>
        <begin position="252"/>
        <end position="293"/>
    </location>
</feature>
<keyword evidence="13" id="KW-0472">Membrane</keyword>
<dbReference type="Pfam" id="PF10200">
    <property type="entry name" value="Ndufs5"/>
    <property type="match status" value="1"/>
</dbReference>
<dbReference type="VEuPathDB" id="VectorBase:AALB20_037745"/>
<dbReference type="GO" id="GO:0005743">
    <property type="term" value="C:mitochondrial inner membrane"/>
    <property type="evidence" value="ECO:0007669"/>
    <property type="project" value="UniProtKB-SubCell"/>
</dbReference>
<keyword evidence="12" id="KW-0496">Mitochondrion</keyword>
<evidence type="ECO:0000256" key="7">
    <source>
        <dbReference type="ARBA" id="ARBA00022723"/>
    </source>
</evidence>
<dbReference type="VEuPathDB" id="VectorBase:AALB001568"/>
<keyword evidence="11" id="KW-0249">Electron transport</keyword>
<feature type="compositionally biased region" description="Basic and acidic residues" evidence="15">
    <location>
        <begin position="220"/>
        <end position="240"/>
    </location>
</feature>
<name>A0A182F526_ANOAL</name>
<evidence type="ECO:0000256" key="4">
    <source>
        <dbReference type="ARBA" id="ARBA00007372"/>
    </source>
</evidence>
<evidence type="ECO:0000256" key="11">
    <source>
        <dbReference type="ARBA" id="ARBA00022982"/>
    </source>
</evidence>
<keyword evidence="7" id="KW-0479">Metal-binding</keyword>
<feature type="region of interest" description="Disordered" evidence="15">
    <location>
        <begin position="395"/>
        <end position="414"/>
    </location>
</feature>
<evidence type="ECO:0000256" key="5">
    <source>
        <dbReference type="ARBA" id="ARBA00022448"/>
    </source>
</evidence>
<reference evidence="17" key="2">
    <citation type="submission" date="2022-08" db="UniProtKB">
        <authorList>
            <consortium name="EnsemblMetazoa"/>
        </authorList>
    </citation>
    <scope>IDENTIFICATION</scope>
    <source>
        <strain evidence="17">STECLA/ALBI9_A</strain>
    </source>
</reference>
<accession>A0A182F526</accession>
<evidence type="ECO:0000313" key="17">
    <source>
        <dbReference type="EnsemblMetazoa" id="AALB001568-PA"/>
    </source>
</evidence>
<comment type="function">
    <text evidence="1">Accessory subunit of the mitochondrial membrane respiratory chain NADH dehydrogenase (Complex I), that is believed not to be involved in catalysis. Complex I functions in the transfer of electrons from NADH to the respiratory chain. The immediate electron acceptor for the enzyme is believed to be ubiquinone.</text>
</comment>
<evidence type="ECO:0000256" key="10">
    <source>
        <dbReference type="ARBA" id="ARBA00022833"/>
    </source>
</evidence>
<organism evidence="17 18">
    <name type="scientific">Anopheles albimanus</name>
    <name type="common">New world malaria mosquito</name>
    <dbReference type="NCBI Taxonomy" id="7167"/>
    <lineage>
        <taxon>Eukaryota</taxon>
        <taxon>Metazoa</taxon>
        <taxon>Ecdysozoa</taxon>
        <taxon>Arthropoda</taxon>
        <taxon>Hexapoda</taxon>
        <taxon>Insecta</taxon>
        <taxon>Pterygota</taxon>
        <taxon>Neoptera</taxon>
        <taxon>Endopterygota</taxon>
        <taxon>Diptera</taxon>
        <taxon>Nematocera</taxon>
        <taxon>Culicoidea</taxon>
        <taxon>Culicidae</taxon>
        <taxon>Anophelinae</taxon>
        <taxon>Anopheles</taxon>
    </lineage>
</organism>